<dbReference type="Proteomes" id="UP000220246">
    <property type="component" value="Unassembled WGS sequence"/>
</dbReference>
<dbReference type="FunFam" id="2.60.40.420:FF:000093">
    <property type="entry name" value="Copper-containing nitrite reductase"/>
    <property type="match status" value="1"/>
</dbReference>
<evidence type="ECO:0000256" key="8">
    <source>
        <dbReference type="ARBA" id="ARBA00022737"/>
    </source>
</evidence>
<dbReference type="CDD" id="cd00920">
    <property type="entry name" value="Cupredoxin"/>
    <property type="match status" value="1"/>
</dbReference>
<dbReference type="SUPFAM" id="SSF49503">
    <property type="entry name" value="Cupredoxins"/>
    <property type="match status" value="3"/>
</dbReference>
<organism evidence="18 19">
    <name type="scientific">Comamonas terrigena</name>
    <dbReference type="NCBI Taxonomy" id="32013"/>
    <lineage>
        <taxon>Bacteria</taxon>
        <taxon>Pseudomonadati</taxon>
        <taxon>Pseudomonadota</taxon>
        <taxon>Betaproteobacteria</taxon>
        <taxon>Burkholderiales</taxon>
        <taxon>Comamonadaceae</taxon>
        <taxon>Comamonas</taxon>
    </lineage>
</organism>
<accession>A0A2A7UZ03</accession>
<evidence type="ECO:0000256" key="1">
    <source>
        <dbReference type="ARBA" id="ARBA00004418"/>
    </source>
</evidence>
<dbReference type="GO" id="GO:0009055">
    <property type="term" value="F:electron transfer activity"/>
    <property type="evidence" value="ECO:0007669"/>
    <property type="project" value="InterPro"/>
</dbReference>
<gene>
    <name evidence="18" type="primary">nirK</name>
    <name evidence="18" type="ORF">CRM82_19530</name>
</gene>
<evidence type="ECO:0000256" key="9">
    <source>
        <dbReference type="ARBA" id="ARBA00022764"/>
    </source>
</evidence>
<dbReference type="InterPro" id="IPR008972">
    <property type="entry name" value="Cupredoxin"/>
</dbReference>
<feature type="binding site" description="type 1 copper site" evidence="14">
    <location>
        <position position="452"/>
    </location>
    <ligand>
        <name>Cu cation</name>
        <dbReference type="ChEBI" id="CHEBI:23378"/>
        <label>1</label>
    </ligand>
</feature>
<reference evidence="19" key="1">
    <citation type="submission" date="2017-09" db="EMBL/GenBank/DDBJ databases">
        <title>FDA dAtabase for Regulatory Grade micrObial Sequences (FDA-ARGOS): Supporting development and validation of Infectious Disease Dx tests.</title>
        <authorList>
            <person name="Minogue T."/>
            <person name="Wolcott M."/>
            <person name="Wasieloski L."/>
            <person name="Aguilar W."/>
            <person name="Moore D."/>
            <person name="Tallon L."/>
            <person name="Sadzewicz L."/>
            <person name="Ott S."/>
            <person name="Zhao X."/>
            <person name="Nagaraj S."/>
            <person name="Vavikolanu K."/>
            <person name="Aluvathingal J."/>
            <person name="Nadendla S."/>
            <person name="Sichtig H."/>
        </authorList>
    </citation>
    <scope>NUCLEOTIDE SEQUENCE [LARGE SCALE GENOMIC DNA]</scope>
    <source>
        <strain evidence="19">FDAARGOS_394</strain>
    </source>
</reference>
<sequence>MTSTRCLTPVAFAIALALNLAPSLGSAQAAPTAAAAKKATTAQVRKVALTTNIVDGKMVYVNAKGQVNPTIVAEVGDTVEIVLQSGEGAEHDLAVEGLNVVSKKVNADTAPATLRFQVTKAGTFSYYCTIPGHRQIGMEGKLEVKGTTVEAEKAVQKNAPGPEALYTPAAAMAPALAGAVSIAADPSAVPPAVKAAGPQKHQKRIETVELVGQLDDGTTFTYWTFDKQVPGPMLRMKQGDTMELTLANAKSSKMIHSIDLHAVNGGLGGGEHTQVPPGQEKTITFKALNPGLYVYHCATPLVPHHIMAGMYGMILVEPEGGLPQVDKEFYVMQGEMYTTRPIGAKTHQEVDFDKMAAELPQYYVFNGAVGALTKEHKLKAKVGEKVRIYFGVGGPNKISSFHVIGEVFDKVYDEASLTAIKHNVQTTVVPPGGAAIVELTPQVPGNYLLVDHALSRTGKGLVGILEVSGQAEPGVYSGVSDPNAAHGH</sequence>
<dbReference type="EMBL" id="PDEA01000001">
    <property type="protein sequence ID" value="PEH90493.1"/>
    <property type="molecule type" value="Genomic_DNA"/>
</dbReference>
<evidence type="ECO:0000256" key="3">
    <source>
        <dbReference type="ARBA" id="ARBA00011233"/>
    </source>
</evidence>
<dbReference type="RefSeq" id="WP_066536892.1">
    <property type="nucleotide sequence ID" value="NZ_PDEA01000001.1"/>
</dbReference>
<evidence type="ECO:0000256" key="10">
    <source>
        <dbReference type="ARBA" id="ARBA00022982"/>
    </source>
</evidence>
<evidence type="ECO:0000256" key="11">
    <source>
        <dbReference type="ARBA" id="ARBA00023002"/>
    </source>
</evidence>
<comment type="similarity">
    <text evidence="2 15">Belongs to the multicopper oxidase family.</text>
</comment>
<evidence type="ECO:0000259" key="16">
    <source>
        <dbReference type="Pfam" id="PF00127"/>
    </source>
</evidence>
<feature type="binding site" description="type 1 copper site" evidence="14">
    <location>
        <position position="256"/>
    </location>
    <ligand>
        <name>Cu cation</name>
        <dbReference type="ChEBI" id="CHEBI:23378"/>
        <label>1</label>
    </ligand>
</feature>
<feature type="chain" id="PRO_5015212734" description="Copper-containing nitrite reductase" evidence="15">
    <location>
        <begin position="30"/>
        <end position="488"/>
    </location>
</feature>
<dbReference type="PANTHER" id="PTHR11709">
    <property type="entry name" value="MULTI-COPPER OXIDASE"/>
    <property type="match status" value="1"/>
</dbReference>
<evidence type="ECO:0000256" key="12">
    <source>
        <dbReference type="ARBA" id="ARBA00023008"/>
    </source>
</evidence>
<evidence type="ECO:0000313" key="19">
    <source>
        <dbReference type="Proteomes" id="UP000220246"/>
    </source>
</evidence>
<keyword evidence="10" id="KW-0249">Electron transport</keyword>
<keyword evidence="6" id="KW-0813">Transport</keyword>
<dbReference type="Pfam" id="PF07732">
    <property type="entry name" value="Cu-oxidase_3"/>
    <property type="match status" value="1"/>
</dbReference>
<feature type="binding site" description="type 1 copper site" evidence="14">
    <location>
        <position position="305"/>
    </location>
    <ligand>
        <name>Cu cation</name>
        <dbReference type="ChEBI" id="CHEBI:23378"/>
        <label>1</label>
    </ligand>
</feature>
<dbReference type="GeneID" id="80802825"/>
<dbReference type="NCBIfam" id="TIGR02376">
    <property type="entry name" value="Cu_nitrite_red"/>
    <property type="match status" value="1"/>
</dbReference>
<dbReference type="OrthoDB" id="9757546at2"/>
<name>A0A2A7UZ03_COMTR</name>
<feature type="binding site" description="type 1 copper site" evidence="14">
    <location>
        <position position="310"/>
    </location>
    <ligand>
        <name>Cu cation</name>
        <dbReference type="ChEBI" id="CHEBI:23378"/>
        <label>1</label>
    </ligand>
</feature>
<protein>
    <recommendedName>
        <fullName evidence="5 15">Copper-containing nitrite reductase</fullName>
        <ecNumber evidence="4 15">1.7.2.1</ecNumber>
    </recommendedName>
</protein>
<dbReference type="Gene3D" id="2.60.40.420">
    <property type="entry name" value="Cupredoxins - blue copper proteins"/>
    <property type="match status" value="3"/>
</dbReference>
<evidence type="ECO:0000313" key="18">
    <source>
        <dbReference type="EMBL" id="PEH90493.1"/>
    </source>
</evidence>
<evidence type="ECO:0000256" key="4">
    <source>
        <dbReference type="ARBA" id="ARBA00011882"/>
    </source>
</evidence>
<dbReference type="InterPro" id="IPR001287">
    <property type="entry name" value="NO2-reductase_Cu"/>
</dbReference>
<comment type="cofactor">
    <cofactor evidence="15">
        <name>Cu(2+)</name>
        <dbReference type="ChEBI" id="CHEBI:29036"/>
    </cofactor>
    <text evidence="15">Binds 1 Cu(+) ion.</text>
</comment>
<keyword evidence="7 14" id="KW-0479">Metal-binding</keyword>
<comment type="catalytic activity">
    <reaction evidence="13 15">
        <text>nitric oxide + Fe(III)-[cytochrome c] + H2O = Fe(II)-[cytochrome c] + nitrite + 2 H(+)</text>
        <dbReference type="Rhea" id="RHEA:15233"/>
        <dbReference type="Rhea" id="RHEA-COMP:10350"/>
        <dbReference type="Rhea" id="RHEA-COMP:14399"/>
        <dbReference type="ChEBI" id="CHEBI:15377"/>
        <dbReference type="ChEBI" id="CHEBI:15378"/>
        <dbReference type="ChEBI" id="CHEBI:16301"/>
        <dbReference type="ChEBI" id="CHEBI:16480"/>
        <dbReference type="ChEBI" id="CHEBI:29033"/>
        <dbReference type="ChEBI" id="CHEBI:29034"/>
        <dbReference type="EC" id="1.7.2.1"/>
    </reaction>
</comment>
<comment type="subcellular location">
    <subcellularLocation>
        <location evidence="1">Periplasm</location>
    </subcellularLocation>
</comment>
<evidence type="ECO:0000256" key="13">
    <source>
        <dbReference type="ARBA" id="ARBA00049340"/>
    </source>
</evidence>
<comment type="caution">
    <text evidence="18">The sequence shown here is derived from an EMBL/GenBank/DDBJ whole genome shotgun (WGS) entry which is preliminary data.</text>
</comment>
<feature type="binding site" description="type 1 copper site" evidence="14">
    <location>
        <position position="296"/>
    </location>
    <ligand>
        <name>Cu cation</name>
        <dbReference type="ChEBI" id="CHEBI:23378"/>
        <label>1</label>
    </ligand>
</feature>
<keyword evidence="15" id="KW-0732">Signal</keyword>
<comment type="cofactor">
    <cofactor evidence="15">
        <name>Cu(+)</name>
        <dbReference type="ChEBI" id="CHEBI:49552"/>
    </cofactor>
    <text evidence="15">Binds 1 Cu(+) ion.</text>
</comment>
<evidence type="ECO:0000256" key="15">
    <source>
        <dbReference type="RuleBase" id="RU365025"/>
    </source>
</evidence>
<evidence type="ECO:0000256" key="7">
    <source>
        <dbReference type="ARBA" id="ARBA00022723"/>
    </source>
</evidence>
<evidence type="ECO:0000256" key="2">
    <source>
        <dbReference type="ARBA" id="ARBA00010609"/>
    </source>
</evidence>
<feature type="domain" description="Blue (type 1) copper" evidence="16">
    <location>
        <begin position="96"/>
        <end position="145"/>
    </location>
</feature>
<keyword evidence="12 14" id="KW-0186">Copper</keyword>
<feature type="binding site" description="type 1 copper site" evidence="14">
    <location>
        <position position="261"/>
    </location>
    <ligand>
        <name>Cu cation</name>
        <dbReference type="ChEBI" id="CHEBI:23378"/>
        <label>1</label>
    </ligand>
</feature>
<dbReference type="InterPro" id="IPR000923">
    <property type="entry name" value="BlueCu_1"/>
</dbReference>
<dbReference type="InterPro" id="IPR028871">
    <property type="entry name" value="BlueCu_1_BS"/>
</dbReference>
<dbReference type="PANTHER" id="PTHR11709:SF394">
    <property type="entry name" value="FI03373P-RELATED"/>
    <property type="match status" value="1"/>
</dbReference>
<feature type="binding site" description="type 1 copper site" evidence="14">
    <location>
        <position position="297"/>
    </location>
    <ligand>
        <name>Cu cation</name>
        <dbReference type="ChEBI" id="CHEBI:23378"/>
        <label>1</label>
    </ligand>
</feature>
<evidence type="ECO:0000259" key="17">
    <source>
        <dbReference type="Pfam" id="PF07732"/>
    </source>
</evidence>
<feature type="signal peptide" evidence="15">
    <location>
        <begin position="1"/>
        <end position="29"/>
    </location>
</feature>
<dbReference type="EC" id="1.7.2.1" evidence="4 15"/>
<feature type="domain" description="Plastocyanin-like" evidence="17">
    <location>
        <begin position="214"/>
        <end position="319"/>
    </location>
</feature>
<dbReference type="GO" id="GO:0050421">
    <property type="term" value="F:nitrite reductase (NO-forming) activity"/>
    <property type="evidence" value="ECO:0007669"/>
    <property type="project" value="UniProtKB-EC"/>
</dbReference>
<dbReference type="GO" id="GO:0042597">
    <property type="term" value="C:periplasmic space"/>
    <property type="evidence" value="ECO:0007669"/>
    <property type="project" value="UniProtKB-SubCell"/>
</dbReference>
<dbReference type="STRING" id="1219032.GCA_001515545_02021"/>
<keyword evidence="8" id="KW-0677">Repeat</keyword>
<dbReference type="Pfam" id="PF00127">
    <property type="entry name" value="Copper-bind"/>
    <property type="match status" value="1"/>
</dbReference>
<keyword evidence="19" id="KW-1185">Reference proteome</keyword>
<dbReference type="GO" id="GO:0005507">
    <property type="term" value="F:copper ion binding"/>
    <property type="evidence" value="ECO:0007669"/>
    <property type="project" value="InterPro"/>
</dbReference>
<dbReference type="PROSITE" id="PS00196">
    <property type="entry name" value="COPPER_BLUE"/>
    <property type="match status" value="1"/>
</dbReference>
<dbReference type="PRINTS" id="PR00695">
    <property type="entry name" value="CUNO2RDTASE"/>
</dbReference>
<evidence type="ECO:0000256" key="6">
    <source>
        <dbReference type="ARBA" id="ARBA00022448"/>
    </source>
</evidence>
<dbReference type="AlphaFoldDB" id="A0A2A7UZ03"/>
<evidence type="ECO:0000256" key="14">
    <source>
        <dbReference type="PIRSR" id="PIRSR601287-1"/>
    </source>
</evidence>
<keyword evidence="9" id="KW-0574">Periplasm</keyword>
<dbReference type="InterPro" id="IPR045087">
    <property type="entry name" value="Cu-oxidase_fam"/>
</dbReference>
<proteinExistence type="inferred from homology"/>
<evidence type="ECO:0000256" key="5">
    <source>
        <dbReference type="ARBA" id="ARBA00017290"/>
    </source>
</evidence>
<comment type="subunit">
    <text evidence="3 15">Homotrimer.</text>
</comment>
<dbReference type="CDD" id="cd11020">
    <property type="entry name" value="CuRO_1_CuNIR"/>
    <property type="match status" value="1"/>
</dbReference>
<dbReference type="CDD" id="cd04208">
    <property type="entry name" value="CuRO_2_CuNIR"/>
    <property type="match status" value="1"/>
</dbReference>
<dbReference type="InterPro" id="IPR011707">
    <property type="entry name" value="Cu-oxidase-like_N"/>
</dbReference>
<keyword evidence="11 15" id="KW-0560">Oxidoreductase</keyword>